<dbReference type="Proteomes" id="UP001228581">
    <property type="component" value="Unassembled WGS sequence"/>
</dbReference>
<keyword evidence="2" id="KW-1185">Reference proteome</keyword>
<dbReference type="RefSeq" id="WP_313998639.1">
    <property type="nucleotide sequence ID" value="NZ_JASJOT010000012.1"/>
</dbReference>
<protein>
    <submittedName>
        <fullName evidence="1">Uncharacterized protein</fullName>
    </submittedName>
</protein>
<evidence type="ECO:0000313" key="1">
    <source>
        <dbReference type="EMBL" id="MDJ1494991.1"/>
    </source>
</evidence>
<evidence type="ECO:0000313" key="2">
    <source>
        <dbReference type="Proteomes" id="UP001228581"/>
    </source>
</evidence>
<organism evidence="1 2">
    <name type="scientific">Xanthocytophaga flava</name>
    <dbReference type="NCBI Taxonomy" id="3048013"/>
    <lineage>
        <taxon>Bacteria</taxon>
        <taxon>Pseudomonadati</taxon>
        <taxon>Bacteroidota</taxon>
        <taxon>Cytophagia</taxon>
        <taxon>Cytophagales</taxon>
        <taxon>Rhodocytophagaceae</taxon>
        <taxon>Xanthocytophaga</taxon>
    </lineage>
</organism>
<proteinExistence type="predicted"/>
<accession>A0ABT7CN61</accession>
<sequence>MSPVNKGKATFPVLLKGYRDKNGGLSDWNVFVFLTNQAWLYLSRDPCARCWCYHQQPLSHRSGC</sequence>
<comment type="caution">
    <text evidence="1">The sequence shown here is derived from an EMBL/GenBank/DDBJ whole genome shotgun (WGS) entry which is preliminary data.</text>
</comment>
<name>A0ABT7CN61_9BACT</name>
<dbReference type="EMBL" id="JASJOT010000012">
    <property type="protein sequence ID" value="MDJ1494991.1"/>
    <property type="molecule type" value="Genomic_DNA"/>
</dbReference>
<reference evidence="1 2" key="1">
    <citation type="submission" date="2023-05" db="EMBL/GenBank/DDBJ databases">
        <authorList>
            <person name="Zhang X."/>
        </authorList>
    </citation>
    <scope>NUCLEOTIDE SEQUENCE [LARGE SCALE GENOMIC DNA]</scope>
    <source>
        <strain evidence="1 2">DM2B3-1</strain>
    </source>
</reference>
<gene>
    <name evidence="1" type="ORF">QNI19_18780</name>
</gene>